<gene>
    <name evidence="3" type="ORF">CSSPJE1EN1_LOCUS27635</name>
</gene>
<dbReference type="PANTHER" id="PTHR38730:SF1">
    <property type="entry name" value="SLL7028 PROTEIN"/>
    <property type="match status" value="1"/>
</dbReference>
<evidence type="ECO:0000259" key="2">
    <source>
        <dbReference type="Pfam" id="PF13203"/>
    </source>
</evidence>
<proteinExistence type="predicted"/>
<accession>A0ABP0VDN1</accession>
<protein>
    <recommendedName>
        <fullName evidence="2">Putative metallopeptidase domain-containing protein</fullName>
    </recommendedName>
</protein>
<dbReference type="Pfam" id="PF13203">
    <property type="entry name" value="DUF2201_N"/>
    <property type="match status" value="1"/>
</dbReference>
<keyword evidence="4" id="KW-1185">Reference proteome</keyword>
<name>A0ABP0VDN1_9BRYO</name>
<dbReference type="InterPro" id="IPR025154">
    <property type="entry name" value="Put_metallopeptidase_dom"/>
</dbReference>
<feature type="compositionally biased region" description="Basic and acidic residues" evidence="1">
    <location>
        <begin position="259"/>
        <end position="294"/>
    </location>
</feature>
<dbReference type="EMBL" id="CAXAQS010000591">
    <property type="protein sequence ID" value="CAK9252257.1"/>
    <property type="molecule type" value="Genomic_DNA"/>
</dbReference>
<evidence type="ECO:0000313" key="3">
    <source>
        <dbReference type="EMBL" id="CAK9252257.1"/>
    </source>
</evidence>
<dbReference type="Proteomes" id="UP001497444">
    <property type="component" value="Unassembled WGS sequence"/>
</dbReference>
<comment type="caution">
    <text evidence="3">The sequence shown here is derived from an EMBL/GenBank/DDBJ whole genome shotgun (WGS) entry which is preliminary data.</text>
</comment>
<reference evidence="3" key="1">
    <citation type="submission" date="2024-02" db="EMBL/GenBank/DDBJ databases">
        <authorList>
            <consortium name="ELIXIR-Norway"/>
            <consortium name="Elixir Norway"/>
        </authorList>
    </citation>
    <scope>NUCLEOTIDE SEQUENCE</scope>
</reference>
<evidence type="ECO:0000256" key="1">
    <source>
        <dbReference type="SAM" id="MobiDB-lite"/>
    </source>
</evidence>
<dbReference type="PANTHER" id="PTHR38730">
    <property type="entry name" value="SLL7028 PROTEIN"/>
    <property type="match status" value="1"/>
</dbReference>
<feature type="domain" description="Putative metallopeptidase" evidence="2">
    <location>
        <begin position="45"/>
        <end position="426"/>
    </location>
</feature>
<sequence length="496" mass="56329">MKFHRVIGKIDPVIVSKAEKALSKVFLELGLRPGNEHIGTAMGGDPLIFSLLYPMQHIATLNMPTAGTDGKRYYWNPKFVNSKSRIGLRIVCAHEAWHAIYMHPTRRGSRHAKLWNIAVDFIVNWTIMQDIKSRKMDPVSTFIKELGNFVTLEIYADHLRNPFVKIKGSENWIPEPEDLDEEVIVLPKIDDDRELTDKEKKELSKRKAKVKYFFADPNLPENMRRPERIYDYLLNLLPKCPKCGRIGMYKLPEGPSAQDKPEEQPEKNNETEQEESTEKEKHDHDEDDHNHGEGDECCDDSCSHDHDNETNDSDEDGDREGDQPGNKPGTKPGECNHGCDSCGGWYDIFGFGDTLDEHMDASETPEKMAKRIADAMEAAKKMAGSVPASLEDELGALLAPKIRWQDFLRAKISKVRDGNSRNDWTRFRTRPLFAGLMIPKRINQICTFGCLLDTSGSMTSPDMTFGVSQLQSIDERSEGLGCSCRCNYLLERGYET</sequence>
<feature type="compositionally biased region" description="Acidic residues" evidence="1">
    <location>
        <begin position="310"/>
        <end position="319"/>
    </location>
</feature>
<evidence type="ECO:0000313" key="4">
    <source>
        <dbReference type="Proteomes" id="UP001497444"/>
    </source>
</evidence>
<feature type="region of interest" description="Disordered" evidence="1">
    <location>
        <begin position="251"/>
        <end position="334"/>
    </location>
</feature>
<organism evidence="3 4">
    <name type="scientific">Sphagnum jensenii</name>
    <dbReference type="NCBI Taxonomy" id="128206"/>
    <lineage>
        <taxon>Eukaryota</taxon>
        <taxon>Viridiplantae</taxon>
        <taxon>Streptophyta</taxon>
        <taxon>Embryophyta</taxon>
        <taxon>Bryophyta</taxon>
        <taxon>Sphagnophytina</taxon>
        <taxon>Sphagnopsida</taxon>
        <taxon>Sphagnales</taxon>
        <taxon>Sphagnaceae</taxon>
        <taxon>Sphagnum</taxon>
    </lineage>
</organism>